<keyword evidence="3" id="KW-1185">Reference proteome</keyword>
<comment type="caution">
    <text evidence="2">The sequence shown here is derived from an EMBL/GenBank/DDBJ whole genome shotgun (WGS) entry which is preliminary data.</text>
</comment>
<proteinExistence type="predicted"/>
<reference evidence="2 3" key="1">
    <citation type="journal article" date="2023" name="Microb. Genom.">
        <title>Mesoterricola silvestris gen. nov., sp. nov., Mesoterricola sediminis sp. nov., Geothrix oryzae sp. nov., Geothrix edaphica sp. nov., Geothrix rubra sp. nov., and Geothrix limicola sp. nov., six novel members of Acidobacteriota isolated from soils.</title>
        <authorList>
            <person name="Weisberg A.J."/>
            <person name="Pearce E."/>
            <person name="Kramer C.G."/>
            <person name="Chang J.H."/>
            <person name="Clarke C.R."/>
        </authorList>
    </citation>
    <scope>NUCLEOTIDE SEQUENCE [LARGE SCALE GENOMIC DNA]</scope>
    <source>
        <strain evidence="2 3">NE20-4-1</strain>
    </source>
</reference>
<name>A0ABU4MQG3_9ACTN</name>
<feature type="region of interest" description="Disordered" evidence="1">
    <location>
        <begin position="72"/>
        <end position="99"/>
    </location>
</feature>
<dbReference type="EMBL" id="JARAWJ010000015">
    <property type="protein sequence ID" value="MDX3039683.1"/>
    <property type="molecule type" value="Genomic_DNA"/>
</dbReference>
<feature type="compositionally biased region" description="Basic and acidic residues" evidence="1">
    <location>
        <begin position="76"/>
        <end position="85"/>
    </location>
</feature>
<dbReference type="Proteomes" id="UP001282474">
    <property type="component" value="Unassembled WGS sequence"/>
</dbReference>
<sequence length="121" mass="13160">MNPSAGLVGDFVGRVLDEFEKLAIAVSALSDSTLSVGVLGYETGVDGIRLEDTGRLLDNGVDYRRGRRRHWSCTPEVKDSSESVREGPTARVEAGPCTGERSHRVCDRHLRSMFGLVKAVV</sequence>
<evidence type="ECO:0000313" key="3">
    <source>
        <dbReference type="Proteomes" id="UP001282474"/>
    </source>
</evidence>
<evidence type="ECO:0000256" key="1">
    <source>
        <dbReference type="SAM" id="MobiDB-lite"/>
    </source>
</evidence>
<evidence type="ECO:0000313" key="2">
    <source>
        <dbReference type="EMBL" id="MDX3039683.1"/>
    </source>
</evidence>
<protein>
    <submittedName>
        <fullName evidence="2">Uncharacterized protein</fullName>
    </submittedName>
</protein>
<accession>A0ABU4MQG3</accession>
<gene>
    <name evidence="2" type="ORF">PV383_21250</name>
</gene>
<organism evidence="2 3">
    <name type="scientific">Streptomyces caniscabiei</name>
    <dbReference type="NCBI Taxonomy" id="2746961"/>
    <lineage>
        <taxon>Bacteria</taxon>
        <taxon>Bacillati</taxon>
        <taxon>Actinomycetota</taxon>
        <taxon>Actinomycetes</taxon>
        <taxon>Kitasatosporales</taxon>
        <taxon>Streptomycetaceae</taxon>
        <taxon>Streptomyces</taxon>
    </lineage>
</organism>